<proteinExistence type="predicted"/>
<reference evidence="1 2" key="1">
    <citation type="submission" date="2023-12" db="EMBL/GenBank/DDBJ databases">
        <title>Genome sequencing and assembly of bacterial species from a model synthetic community.</title>
        <authorList>
            <person name="Hogle S.L."/>
        </authorList>
    </citation>
    <scope>NUCLEOTIDE SEQUENCE [LARGE SCALE GENOMIC DNA]</scope>
    <source>
        <strain evidence="1 2">HAMBI_3031</strain>
    </source>
</reference>
<dbReference type="RefSeq" id="WP_114793055.1">
    <property type="nucleotide sequence ID" value="NZ_CP139960.1"/>
</dbReference>
<keyword evidence="2" id="KW-1185">Reference proteome</keyword>
<dbReference type="EMBL" id="CP139960">
    <property type="protein sequence ID" value="WQD37195.1"/>
    <property type="molecule type" value="Genomic_DNA"/>
</dbReference>
<sequence length="67" mass="7550">MNRRKFTKIIATLGGASALTGLYAWRIEPFRLEFVNEYVGEQPAGFIARQMLMQISDMRVALLTGVT</sequence>
<evidence type="ECO:0000313" key="1">
    <source>
        <dbReference type="EMBL" id="WQD37195.1"/>
    </source>
</evidence>
<dbReference type="Proteomes" id="UP001325680">
    <property type="component" value="Chromosome"/>
</dbReference>
<gene>
    <name evidence="1" type="ORF">U0035_16115</name>
</gene>
<organism evidence="1 2">
    <name type="scientific">Niabella yanshanensis</name>
    <dbReference type="NCBI Taxonomy" id="577386"/>
    <lineage>
        <taxon>Bacteria</taxon>
        <taxon>Pseudomonadati</taxon>
        <taxon>Bacteroidota</taxon>
        <taxon>Chitinophagia</taxon>
        <taxon>Chitinophagales</taxon>
        <taxon>Chitinophagaceae</taxon>
        <taxon>Niabella</taxon>
    </lineage>
</organism>
<accession>A0ABZ0W5A2</accession>
<protein>
    <submittedName>
        <fullName evidence="1">Uncharacterized protein</fullName>
    </submittedName>
</protein>
<evidence type="ECO:0000313" key="2">
    <source>
        <dbReference type="Proteomes" id="UP001325680"/>
    </source>
</evidence>
<name>A0ABZ0W5A2_9BACT</name>